<sequence>MLIGSINKSKKGFVNAFARSKNGQKFFKCIIPTTSIEVGTQVRIYCDTFTKYSLETAVKLLESFASAFTSKPLGSVSTISSPPELFTGTDRHFIRAFIAAFLNLFVLTLSPILGKLRQSRLIQEDDNYRPIILSFVSE</sequence>
<feature type="transmembrane region" description="Helical" evidence="1">
    <location>
        <begin position="93"/>
        <end position="113"/>
    </location>
</feature>
<evidence type="ECO:0000313" key="3">
    <source>
        <dbReference type="Proteomes" id="UP001516400"/>
    </source>
</evidence>
<keyword evidence="1" id="KW-0472">Membrane</keyword>
<comment type="caution">
    <text evidence="2">The sequence shown here is derived from an EMBL/GenBank/DDBJ whole genome shotgun (WGS) entry which is preliminary data.</text>
</comment>
<evidence type="ECO:0000256" key="1">
    <source>
        <dbReference type="SAM" id="Phobius"/>
    </source>
</evidence>
<proteinExistence type="predicted"/>
<dbReference type="Proteomes" id="UP001516400">
    <property type="component" value="Unassembled WGS sequence"/>
</dbReference>
<keyword evidence="1" id="KW-1133">Transmembrane helix</keyword>
<gene>
    <name evidence="2" type="ORF">HHI36_008966</name>
</gene>
<dbReference type="EMBL" id="JABFTP020000021">
    <property type="protein sequence ID" value="KAL3269909.1"/>
    <property type="molecule type" value="Genomic_DNA"/>
</dbReference>
<name>A0ABD2MU23_9CUCU</name>
<protein>
    <submittedName>
        <fullName evidence="2">Uncharacterized protein</fullName>
    </submittedName>
</protein>
<accession>A0ABD2MU23</accession>
<keyword evidence="3" id="KW-1185">Reference proteome</keyword>
<dbReference type="AlphaFoldDB" id="A0ABD2MU23"/>
<organism evidence="2 3">
    <name type="scientific">Cryptolaemus montrouzieri</name>
    <dbReference type="NCBI Taxonomy" id="559131"/>
    <lineage>
        <taxon>Eukaryota</taxon>
        <taxon>Metazoa</taxon>
        <taxon>Ecdysozoa</taxon>
        <taxon>Arthropoda</taxon>
        <taxon>Hexapoda</taxon>
        <taxon>Insecta</taxon>
        <taxon>Pterygota</taxon>
        <taxon>Neoptera</taxon>
        <taxon>Endopterygota</taxon>
        <taxon>Coleoptera</taxon>
        <taxon>Polyphaga</taxon>
        <taxon>Cucujiformia</taxon>
        <taxon>Coccinelloidea</taxon>
        <taxon>Coccinellidae</taxon>
        <taxon>Scymninae</taxon>
        <taxon>Scymnini</taxon>
        <taxon>Cryptolaemus</taxon>
    </lineage>
</organism>
<reference evidence="2 3" key="1">
    <citation type="journal article" date="2021" name="BMC Biol.">
        <title>Horizontally acquired antibacterial genes associated with adaptive radiation of ladybird beetles.</title>
        <authorList>
            <person name="Li H.S."/>
            <person name="Tang X.F."/>
            <person name="Huang Y.H."/>
            <person name="Xu Z.Y."/>
            <person name="Chen M.L."/>
            <person name="Du X.Y."/>
            <person name="Qiu B.Y."/>
            <person name="Chen P.T."/>
            <person name="Zhang W."/>
            <person name="Slipinski A."/>
            <person name="Escalona H.E."/>
            <person name="Waterhouse R.M."/>
            <person name="Zwick A."/>
            <person name="Pang H."/>
        </authorList>
    </citation>
    <scope>NUCLEOTIDE SEQUENCE [LARGE SCALE GENOMIC DNA]</scope>
    <source>
        <strain evidence="2">SYSU2018</strain>
    </source>
</reference>
<keyword evidence="1" id="KW-0812">Transmembrane</keyword>
<evidence type="ECO:0000313" key="2">
    <source>
        <dbReference type="EMBL" id="KAL3269909.1"/>
    </source>
</evidence>